<feature type="non-terminal residue" evidence="4">
    <location>
        <position position="71"/>
    </location>
</feature>
<dbReference type="GO" id="GO:0019264">
    <property type="term" value="P:glycine biosynthetic process from serine"/>
    <property type="evidence" value="ECO:0007669"/>
    <property type="project" value="TreeGrafter"/>
</dbReference>
<dbReference type="Pfam" id="PF00464">
    <property type="entry name" value="SHMT"/>
    <property type="match status" value="1"/>
</dbReference>
<comment type="caution">
    <text evidence="4">The sequence shown here is derived from an EMBL/GenBank/DDBJ whole genome shotgun (WGS) entry which is preliminary data.</text>
</comment>
<dbReference type="PANTHER" id="PTHR11680:SF35">
    <property type="entry name" value="SERINE HYDROXYMETHYLTRANSFERASE 1"/>
    <property type="match status" value="1"/>
</dbReference>
<dbReference type="EMBL" id="BARS01049949">
    <property type="protein sequence ID" value="GAG38504.1"/>
    <property type="molecule type" value="Genomic_DNA"/>
</dbReference>
<dbReference type="InterPro" id="IPR015424">
    <property type="entry name" value="PyrdxlP-dep_Trfase"/>
</dbReference>
<dbReference type="InterPro" id="IPR039429">
    <property type="entry name" value="SHMT-like_dom"/>
</dbReference>
<evidence type="ECO:0000256" key="1">
    <source>
        <dbReference type="ARBA" id="ARBA00001933"/>
    </source>
</evidence>
<dbReference type="InterPro" id="IPR015421">
    <property type="entry name" value="PyrdxlP-dep_Trfase_major"/>
</dbReference>
<comment type="cofactor">
    <cofactor evidence="1">
        <name>pyridoxal 5'-phosphate</name>
        <dbReference type="ChEBI" id="CHEBI:597326"/>
    </cofactor>
</comment>
<dbReference type="SUPFAM" id="SSF53383">
    <property type="entry name" value="PLP-dependent transferases"/>
    <property type="match status" value="1"/>
</dbReference>
<organism evidence="4">
    <name type="scientific">marine sediment metagenome</name>
    <dbReference type="NCBI Taxonomy" id="412755"/>
    <lineage>
        <taxon>unclassified sequences</taxon>
        <taxon>metagenomes</taxon>
        <taxon>ecological metagenomes</taxon>
    </lineage>
</organism>
<evidence type="ECO:0000256" key="2">
    <source>
        <dbReference type="ARBA" id="ARBA00022898"/>
    </source>
</evidence>
<sequence>MIPNRIDSEMAKAIEAETGRQRDNLLMIASENYASQAVMEAHTSVVTNKYAEDYPADRYYGGCEHVNIVES</sequence>
<reference evidence="4" key="1">
    <citation type="journal article" date="2014" name="Front. Microbiol.">
        <title>High frequency of phylogenetically diverse reductive dehalogenase-homologous genes in deep subseafloor sedimentary metagenomes.</title>
        <authorList>
            <person name="Kawai M."/>
            <person name="Futagami T."/>
            <person name="Toyoda A."/>
            <person name="Takaki Y."/>
            <person name="Nishi S."/>
            <person name="Hori S."/>
            <person name="Arai W."/>
            <person name="Tsubouchi T."/>
            <person name="Morono Y."/>
            <person name="Uchiyama I."/>
            <person name="Ito T."/>
            <person name="Fujiyama A."/>
            <person name="Inagaki F."/>
            <person name="Takami H."/>
        </authorList>
    </citation>
    <scope>NUCLEOTIDE SEQUENCE</scope>
    <source>
        <strain evidence="4">Expedition CK06-06</strain>
    </source>
</reference>
<dbReference type="Gene3D" id="3.90.1150.10">
    <property type="entry name" value="Aspartate Aminotransferase, domain 1"/>
    <property type="match status" value="1"/>
</dbReference>
<dbReference type="GO" id="GO:0030170">
    <property type="term" value="F:pyridoxal phosphate binding"/>
    <property type="evidence" value="ECO:0007669"/>
    <property type="project" value="TreeGrafter"/>
</dbReference>
<dbReference type="PANTHER" id="PTHR11680">
    <property type="entry name" value="SERINE HYDROXYMETHYLTRANSFERASE"/>
    <property type="match status" value="1"/>
</dbReference>
<feature type="domain" description="Serine hydroxymethyltransferase-like" evidence="3">
    <location>
        <begin position="5"/>
        <end position="70"/>
    </location>
</feature>
<dbReference type="AlphaFoldDB" id="X0X5N2"/>
<dbReference type="GO" id="GO:0004372">
    <property type="term" value="F:glycine hydroxymethyltransferase activity"/>
    <property type="evidence" value="ECO:0007669"/>
    <property type="project" value="TreeGrafter"/>
</dbReference>
<evidence type="ECO:0000259" key="3">
    <source>
        <dbReference type="Pfam" id="PF00464"/>
    </source>
</evidence>
<dbReference type="GO" id="GO:0005829">
    <property type="term" value="C:cytosol"/>
    <property type="evidence" value="ECO:0007669"/>
    <property type="project" value="TreeGrafter"/>
</dbReference>
<dbReference type="Gene3D" id="3.40.640.10">
    <property type="entry name" value="Type I PLP-dependent aspartate aminotransferase-like (Major domain)"/>
    <property type="match status" value="1"/>
</dbReference>
<keyword evidence="2" id="KW-0663">Pyridoxal phosphate</keyword>
<name>X0X5N2_9ZZZZ</name>
<evidence type="ECO:0000313" key="4">
    <source>
        <dbReference type="EMBL" id="GAG38504.1"/>
    </source>
</evidence>
<proteinExistence type="predicted"/>
<protein>
    <recommendedName>
        <fullName evidence="3">Serine hydroxymethyltransferase-like domain-containing protein</fullName>
    </recommendedName>
</protein>
<gene>
    <name evidence="4" type="ORF">S01H1_74640</name>
</gene>
<dbReference type="GO" id="GO:0046653">
    <property type="term" value="P:tetrahydrofolate metabolic process"/>
    <property type="evidence" value="ECO:0007669"/>
    <property type="project" value="TreeGrafter"/>
</dbReference>
<accession>X0X5N2</accession>
<dbReference type="InterPro" id="IPR015422">
    <property type="entry name" value="PyrdxlP-dep_Trfase_small"/>
</dbReference>
<dbReference type="InterPro" id="IPR049943">
    <property type="entry name" value="Ser_HO-MeTrfase-like"/>
</dbReference>